<dbReference type="InterPro" id="IPR001498">
    <property type="entry name" value="Impact_N"/>
</dbReference>
<dbReference type="GeneID" id="41338399"/>
<dbReference type="SUPFAM" id="SSF54211">
    <property type="entry name" value="Ribosomal protein S5 domain 2-like"/>
    <property type="match status" value="1"/>
</dbReference>
<evidence type="ECO:0000256" key="1">
    <source>
        <dbReference type="ARBA" id="ARBA00007665"/>
    </source>
</evidence>
<dbReference type="EMBL" id="VKID01000001">
    <property type="protein sequence ID" value="TRY00338.1"/>
    <property type="molecule type" value="Genomic_DNA"/>
</dbReference>
<accession>A0A553IJI1</accession>
<dbReference type="PANTHER" id="PTHR16301:SF20">
    <property type="entry name" value="IMPACT FAMILY MEMBER YIGZ"/>
    <property type="match status" value="1"/>
</dbReference>
<dbReference type="InterPro" id="IPR020568">
    <property type="entry name" value="Ribosomal_Su5_D2-typ_SF"/>
</dbReference>
<dbReference type="Proteomes" id="UP000315938">
    <property type="component" value="Unassembled WGS sequence"/>
</dbReference>
<dbReference type="OMA" id="DATHICY"/>
<gene>
    <name evidence="3" type="ORF">FNV44_04620</name>
</gene>
<dbReference type="InterPro" id="IPR036956">
    <property type="entry name" value="Impact_N_sf"/>
</dbReference>
<sequence length="196" mass="22327">MYYLEKQIEHKIIIDKSEFIAIITPIDSILDMPEILKIIKKTYPKATHYCTAYVFENSQGSNDDGEPSGTAGVPMLEVLNKHNLQNCFAVVVRYFGGIKLGAGGLIRAYAKSISQVLIDAPILKKITTTNFEVTFKYDQIGLIDHLFKDFITHKDFLGDVIYELSFTDDLSLIEEHRHLFKLVKEKGTKDILVPWK</sequence>
<evidence type="ECO:0000259" key="2">
    <source>
        <dbReference type="Pfam" id="PF01205"/>
    </source>
</evidence>
<name>A0A553IJI1_ACHLA</name>
<dbReference type="Gene3D" id="3.30.230.30">
    <property type="entry name" value="Impact, N-terminal domain"/>
    <property type="match status" value="1"/>
</dbReference>
<dbReference type="GO" id="GO:0005737">
    <property type="term" value="C:cytoplasm"/>
    <property type="evidence" value="ECO:0007669"/>
    <property type="project" value="TreeGrafter"/>
</dbReference>
<dbReference type="InterPro" id="IPR020569">
    <property type="entry name" value="UPF0029_Impact_CS"/>
</dbReference>
<evidence type="ECO:0000313" key="4">
    <source>
        <dbReference type="Proteomes" id="UP000315938"/>
    </source>
</evidence>
<dbReference type="GO" id="GO:0006446">
    <property type="term" value="P:regulation of translational initiation"/>
    <property type="evidence" value="ECO:0007669"/>
    <property type="project" value="TreeGrafter"/>
</dbReference>
<dbReference type="InterPro" id="IPR023582">
    <property type="entry name" value="Impact"/>
</dbReference>
<dbReference type="Pfam" id="PF01205">
    <property type="entry name" value="Impact_N"/>
    <property type="match status" value="1"/>
</dbReference>
<dbReference type="PANTHER" id="PTHR16301">
    <property type="entry name" value="IMPACT-RELATED"/>
    <property type="match status" value="1"/>
</dbReference>
<comment type="caution">
    <text evidence="3">The sequence shown here is derived from an EMBL/GenBank/DDBJ whole genome shotgun (WGS) entry which is preliminary data.</text>
</comment>
<dbReference type="RefSeq" id="WP_012242164.1">
    <property type="nucleotide sequence ID" value="NZ_JACAOE010000001.1"/>
</dbReference>
<dbReference type="PROSITE" id="PS00910">
    <property type="entry name" value="UPF0029"/>
    <property type="match status" value="1"/>
</dbReference>
<protein>
    <submittedName>
        <fullName evidence="3">YigZ family protein</fullName>
    </submittedName>
</protein>
<proteinExistence type="inferred from homology"/>
<dbReference type="AlphaFoldDB" id="A0A553IJI1"/>
<reference evidence="3 4" key="1">
    <citation type="submission" date="2019-07" db="EMBL/GenBank/DDBJ databases">
        <title>Genome sequence of Acholeplasma laidlawii strain with increased resistance to erythromycin.</title>
        <authorList>
            <person name="Medvedeva E.S."/>
            <person name="Baranova N.B."/>
            <person name="Siniagina M.N."/>
            <person name="Mouzykantov A."/>
            <person name="Chernova O.A."/>
            <person name="Chernov V.M."/>
        </authorList>
    </citation>
    <scope>NUCLEOTIDE SEQUENCE [LARGE SCALE GENOMIC DNA]</scope>
    <source>
        <strain evidence="3 4">PG8REry</strain>
    </source>
</reference>
<evidence type="ECO:0000313" key="3">
    <source>
        <dbReference type="EMBL" id="TRY00338.1"/>
    </source>
</evidence>
<comment type="similarity">
    <text evidence="1">Belongs to the IMPACT family.</text>
</comment>
<feature type="domain" description="Impact N-terminal" evidence="2">
    <location>
        <begin position="16"/>
        <end position="117"/>
    </location>
</feature>
<organism evidence="3 4">
    <name type="scientific">Acholeplasma laidlawii</name>
    <dbReference type="NCBI Taxonomy" id="2148"/>
    <lineage>
        <taxon>Bacteria</taxon>
        <taxon>Bacillati</taxon>
        <taxon>Mycoplasmatota</taxon>
        <taxon>Mollicutes</taxon>
        <taxon>Acholeplasmatales</taxon>
        <taxon>Acholeplasmataceae</taxon>
        <taxon>Acholeplasma</taxon>
    </lineage>
</organism>